<keyword evidence="7" id="KW-0239">DNA-directed DNA polymerase</keyword>
<keyword evidence="6" id="KW-0235">DNA replication</keyword>
<dbReference type="Gene3D" id="3.20.20.140">
    <property type="entry name" value="Metal-dependent hydrolases"/>
    <property type="match status" value="1"/>
</dbReference>
<dbReference type="CDD" id="cd04485">
    <property type="entry name" value="DnaE_OBF"/>
    <property type="match status" value="1"/>
</dbReference>
<dbReference type="Gene3D" id="2.40.50.140">
    <property type="entry name" value="Nucleic acid-binding proteins"/>
    <property type="match status" value="1"/>
</dbReference>
<evidence type="ECO:0000256" key="5">
    <source>
        <dbReference type="ARBA" id="ARBA00022695"/>
    </source>
</evidence>
<dbReference type="NCBIfam" id="TIGR00594">
    <property type="entry name" value="polc"/>
    <property type="match status" value="1"/>
</dbReference>
<sequence>METVYPQIVTSADMLKSTIQLEQLIQKLKKNNAKAAAITNSKLYGMLPFWHELKKQKIHPVIGLSIRVQLDTQSCSIIIYAKNNDGYENLLKISSSLETRELSELPKKWLQAYKKGLIALYKCDQHFSQEGIVELNEIFGVSNLYVGIERPNGIKQEMEKTVIPFVEQLSIPITAFHMSRYIEKEDAFAFEVLHAMEQSVKMSDANRLKPSNDSYHLLTNEEWVNWFSDAPHWLKNTEVMLNSCHVSFEKTTHYMPKFPLPPSISAKDYLHKLCEDGLKLRVNNITPSYIERLNYELQIISKMQYEDYFLIVQDFMKFAKQAEILTGPGRGSSASSLVAYSLFITNVDPLKYGLLFERFLNPERITLPDIDIDFADSKRMEVIQYVAEKYGKQYVSQIITFGTLSAKAVAREVARVFGFESSTLEAISSFIPSKPGISLKEAYDQSQKLREFVQTEEIRKKWFQVALALEGLPRNASTHAAGIVLSPVPLVDVVPIQNGHDDIFLTQWPMNEVEQIGLLKMDFLGLRNLTIIERILNLINYNRSSKLLLEDIPLIDEQTLILLQNGDTTGVFQLESPGMRNALKQIKPTKFEDIVAVNALYRPGPMESIPLYAKRKLGQQAVIYEHPVLEPILNETYGIIVYQEQIMQIASQMAGFTFGEADLLRRAVSKKNRDILQKERTHFVQKAIHLGHTEEAASSVYDLIVRFADYGFPKSHAVAYSIISYQMAYLKAHFPVPFYCALLSTTAGNQEKLNHLLIEMKQKGITVLPPSIHKSNIYFSVENGSVRFGLQAIKGVTHSFTQKLVELRKKQSGKWNDIFDLASDLTAIHFTRKNIEPLIKAGALDDFKEERSTLLATLDPAVKYAKLVSPTEDSDLFEGDNIHFGKSKYIKMDPFPLMTKLQFEKEVLGQYFSEHPTVSMKKSMGEKIENIWDVQQSIKEWKVKVVGLIQEVKKIRTKKGESMAFLTIQDETGSISVTLFPEEYAKFNSLLEELSIVVVEGKSERRNGRTQILGKLVLR</sequence>
<dbReference type="Gene3D" id="1.10.10.1600">
    <property type="entry name" value="Bacterial DNA polymerase III alpha subunit, thumb domain"/>
    <property type="match status" value="1"/>
</dbReference>
<dbReference type="InterPro" id="IPR004805">
    <property type="entry name" value="DnaE2/DnaE/PolC"/>
</dbReference>
<evidence type="ECO:0000256" key="6">
    <source>
        <dbReference type="ARBA" id="ARBA00022705"/>
    </source>
</evidence>
<evidence type="ECO:0000259" key="13">
    <source>
        <dbReference type="Pfam" id="PF14579"/>
    </source>
</evidence>
<comment type="function">
    <text evidence="8">DNA polymerase III is a complex, multichain enzyme responsible for most of the replicative synthesis in bacteria. This DNA polymerase also exhibits 3' to 5' exonuclease activity. The alpha chain is the DNA polymerase.</text>
</comment>
<evidence type="ECO:0000256" key="3">
    <source>
        <dbReference type="ARBA" id="ARBA00012417"/>
    </source>
</evidence>
<dbReference type="PANTHER" id="PTHR32294:SF0">
    <property type="entry name" value="DNA POLYMERASE III SUBUNIT ALPHA"/>
    <property type="match status" value="1"/>
</dbReference>
<dbReference type="GO" id="GO:0008408">
    <property type="term" value="F:3'-5' exonuclease activity"/>
    <property type="evidence" value="ECO:0007669"/>
    <property type="project" value="InterPro"/>
</dbReference>
<dbReference type="InterPro" id="IPR029460">
    <property type="entry name" value="DNAPol_HHH"/>
</dbReference>
<dbReference type="RefSeq" id="WP_142642492.1">
    <property type="nucleotide sequence ID" value="NZ_VDGI01000010.1"/>
</dbReference>
<dbReference type="Pfam" id="PF02811">
    <property type="entry name" value="PHP"/>
    <property type="match status" value="1"/>
</dbReference>
<dbReference type="Pfam" id="PF17657">
    <property type="entry name" value="DNA_pol3_finger"/>
    <property type="match status" value="1"/>
</dbReference>
<evidence type="ECO:0000259" key="10">
    <source>
        <dbReference type="Pfam" id="PF01336"/>
    </source>
</evidence>
<evidence type="ECO:0000256" key="2">
    <source>
        <dbReference type="ARBA" id="ARBA00009496"/>
    </source>
</evidence>
<accession>A0A544TQU3</accession>
<keyword evidence="4 15" id="KW-0808">Transferase</keyword>
<dbReference type="InterPro" id="IPR041931">
    <property type="entry name" value="DNA_pol3_alpha_thumb_dom"/>
</dbReference>
<evidence type="ECO:0000313" key="15">
    <source>
        <dbReference type="EMBL" id="TQR19803.1"/>
    </source>
</evidence>
<dbReference type="InterPro" id="IPR011708">
    <property type="entry name" value="DNA_pol3_alpha_NTPase_dom"/>
</dbReference>
<evidence type="ECO:0000313" key="16">
    <source>
        <dbReference type="Proteomes" id="UP000316626"/>
    </source>
</evidence>
<dbReference type="InterPro" id="IPR004365">
    <property type="entry name" value="NA-bd_OB_tRNA"/>
</dbReference>
<comment type="subcellular location">
    <subcellularLocation>
        <location evidence="1">Cytoplasm</location>
    </subcellularLocation>
</comment>
<dbReference type="GO" id="GO:0006260">
    <property type="term" value="P:DNA replication"/>
    <property type="evidence" value="ECO:0007669"/>
    <property type="project" value="UniProtKB-KW"/>
</dbReference>
<feature type="domain" description="PHP" evidence="11">
    <location>
        <begin position="13"/>
        <end position="127"/>
    </location>
</feature>
<evidence type="ECO:0000256" key="9">
    <source>
        <dbReference type="ARBA" id="ARBA00049244"/>
    </source>
</evidence>
<comment type="similarity">
    <text evidence="2">Belongs to the DNA polymerase type-C family. DnaE subfamily.</text>
</comment>
<dbReference type="GO" id="GO:0003676">
    <property type="term" value="F:nucleic acid binding"/>
    <property type="evidence" value="ECO:0007669"/>
    <property type="project" value="InterPro"/>
</dbReference>
<dbReference type="Gene3D" id="1.10.150.870">
    <property type="match status" value="1"/>
</dbReference>
<dbReference type="EC" id="2.7.7.7" evidence="3"/>
<dbReference type="GO" id="GO:0003887">
    <property type="term" value="F:DNA-directed DNA polymerase activity"/>
    <property type="evidence" value="ECO:0007669"/>
    <property type="project" value="UniProtKB-KW"/>
</dbReference>
<dbReference type="GO" id="GO:0005737">
    <property type="term" value="C:cytoplasm"/>
    <property type="evidence" value="ECO:0007669"/>
    <property type="project" value="UniProtKB-SubCell"/>
</dbReference>
<dbReference type="PANTHER" id="PTHR32294">
    <property type="entry name" value="DNA POLYMERASE III SUBUNIT ALPHA"/>
    <property type="match status" value="1"/>
</dbReference>
<evidence type="ECO:0000256" key="4">
    <source>
        <dbReference type="ARBA" id="ARBA00022679"/>
    </source>
</evidence>
<protein>
    <recommendedName>
        <fullName evidence="3">DNA-directed DNA polymerase</fullName>
        <ecNumber evidence="3">2.7.7.7</ecNumber>
    </recommendedName>
</protein>
<dbReference type="AlphaFoldDB" id="A0A544TQU3"/>
<evidence type="ECO:0000256" key="7">
    <source>
        <dbReference type="ARBA" id="ARBA00022932"/>
    </source>
</evidence>
<name>A0A544TQU3_9BACI</name>
<dbReference type="SUPFAM" id="SSF50249">
    <property type="entry name" value="Nucleic acid-binding proteins"/>
    <property type="match status" value="1"/>
</dbReference>
<dbReference type="Pfam" id="PF07733">
    <property type="entry name" value="DNA_pol3_alpha"/>
    <property type="match status" value="1"/>
</dbReference>
<keyword evidence="5 15" id="KW-0548">Nucleotidyltransferase</keyword>
<dbReference type="InterPro" id="IPR012340">
    <property type="entry name" value="NA-bd_OB-fold"/>
</dbReference>
<dbReference type="Proteomes" id="UP000316626">
    <property type="component" value="Unassembled WGS sequence"/>
</dbReference>
<reference evidence="15 16" key="1">
    <citation type="submission" date="2019-06" db="EMBL/GenBank/DDBJ databases">
        <title>Psychrobacillus vulpis sp. nov., a new species isolated from feces of a red fox that inhabits in The Tablas de Daimiel Natural Park, Albacete, Spain.</title>
        <authorList>
            <person name="Rodriguez M."/>
            <person name="Reina J.C."/>
            <person name="Bejar V."/>
            <person name="Llamas I."/>
        </authorList>
    </citation>
    <scope>NUCLEOTIDE SEQUENCE [LARGE SCALE GENOMIC DNA]</scope>
    <source>
        <strain evidence="15 16">Z8</strain>
    </source>
</reference>
<keyword evidence="16" id="KW-1185">Reference proteome</keyword>
<dbReference type="OrthoDB" id="9803237at2"/>
<feature type="domain" description="DNA polymerase III alpha subunit finger" evidence="14">
    <location>
        <begin position="528"/>
        <end position="689"/>
    </location>
</feature>
<dbReference type="NCBIfam" id="NF004226">
    <property type="entry name" value="PRK05673.1"/>
    <property type="match status" value="1"/>
</dbReference>
<dbReference type="InterPro" id="IPR040982">
    <property type="entry name" value="DNA_pol3_finger"/>
</dbReference>
<evidence type="ECO:0000259" key="14">
    <source>
        <dbReference type="Pfam" id="PF17657"/>
    </source>
</evidence>
<feature type="domain" description="DNA polymerase helix-hairpin-helix motif" evidence="13">
    <location>
        <begin position="764"/>
        <end position="854"/>
    </location>
</feature>
<organism evidence="15 16">
    <name type="scientific">Psychrobacillus vulpis</name>
    <dbReference type="NCBI Taxonomy" id="2325572"/>
    <lineage>
        <taxon>Bacteria</taxon>
        <taxon>Bacillati</taxon>
        <taxon>Bacillota</taxon>
        <taxon>Bacilli</taxon>
        <taxon>Bacillales</taxon>
        <taxon>Bacillaceae</taxon>
        <taxon>Psychrobacillus</taxon>
    </lineage>
</organism>
<comment type="catalytic activity">
    <reaction evidence="9">
        <text>DNA(n) + a 2'-deoxyribonucleoside 5'-triphosphate = DNA(n+1) + diphosphate</text>
        <dbReference type="Rhea" id="RHEA:22508"/>
        <dbReference type="Rhea" id="RHEA-COMP:17339"/>
        <dbReference type="Rhea" id="RHEA-COMP:17340"/>
        <dbReference type="ChEBI" id="CHEBI:33019"/>
        <dbReference type="ChEBI" id="CHEBI:61560"/>
        <dbReference type="ChEBI" id="CHEBI:173112"/>
        <dbReference type="EC" id="2.7.7.7"/>
    </reaction>
</comment>
<feature type="domain" description="OB" evidence="10">
    <location>
        <begin position="943"/>
        <end position="1012"/>
    </location>
</feature>
<proteinExistence type="inferred from homology"/>
<evidence type="ECO:0000256" key="1">
    <source>
        <dbReference type="ARBA" id="ARBA00004496"/>
    </source>
</evidence>
<comment type="caution">
    <text evidence="15">The sequence shown here is derived from an EMBL/GenBank/DDBJ whole genome shotgun (WGS) entry which is preliminary data.</text>
</comment>
<feature type="domain" description="Bacterial DNA polymerase III alpha subunit NTPase" evidence="12">
    <location>
        <begin position="268"/>
        <end position="525"/>
    </location>
</feature>
<evidence type="ECO:0000259" key="12">
    <source>
        <dbReference type="Pfam" id="PF07733"/>
    </source>
</evidence>
<gene>
    <name evidence="15" type="primary">dnaE</name>
    <name evidence="15" type="ORF">FG384_10175</name>
</gene>
<dbReference type="Pfam" id="PF01336">
    <property type="entry name" value="tRNA_anti-codon"/>
    <property type="match status" value="1"/>
</dbReference>
<dbReference type="EMBL" id="VDGI01000010">
    <property type="protein sequence ID" value="TQR19803.1"/>
    <property type="molecule type" value="Genomic_DNA"/>
</dbReference>
<evidence type="ECO:0000259" key="11">
    <source>
        <dbReference type="Pfam" id="PF02811"/>
    </source>
</evidence>
<dbReference type="InterPro" id="IPR004013">
    <property type="entry name" value="PHP_dom"/>
</dbReference>
<evidence type="ECO:0000256" key="8">
    <source>
        <dbReference type="ARBA" id="ARBA00025611"/>
    </source>
</evidence>
<dbReference type="Pfam" id="PF14579">
    <property type="entry name" value="HHH_6"/>
    <property type="match status" value="1"/>
</dbReference>